<sequence>MGSSNSESQTVTDEKQAVLPEARASFCQRNKSGNGSFVNNLRNHFHEFIHAPMDENKRCLTDTFLKIFDASSKIFGKSSEGPNEVANSPPVQPAAKN</sequence>
<protein>
    <submittedName>
        <fullName evidence="1">Uncharacterized protein</fullName>
    </submittedName>
</protein>
<dbReference type="Proteomes" id="UP000828941">
    <property type="component" value="Chromosome 11"/>
</dbReference>
<proteinExistence type="predicted"/>
<gene>
    <name evidence="1" type="ORF">L6164_027713</name>
</gene>
<accession>A0ACB9LU72</accession>
<organism evidence="1 2">
    <name type="scientific">Bauhinia variegata</name>
    <name type="common">Purple orchid tree</name>
    <name type="synonym">Phanera variegata</name>
    <dbReference type="NCBI Taxonomy" id="167791"/>
    <lineage>
        <taxon>Eukaryota</taxon>
        <taxon>Viridiplantae</taxon>
        <taxon>Streptophyta</taxon>
        <taxon>Embryophyta</taxon>
        <taxon>Tracheophyta</taxon>
        <taxon>Spermatophyta</taxon>
        <taxon>Magnoliopsida</taxon>
        <taxon>eudicotyledons</taxon>
        <taxon>Gunneridae</taxon>
        <taxon>Pentapetalae</taxon>
        <taxon>rosids</taxon>
        <taxon>fabids</taxon>
        <taxon>Fabales</taxon>
        <taxon>Fabaceae</taxon>
        <taxon>Cercidoideae</taxon>
        <taxon>Cercideae</taxon>
        <taxon>Bauhiniinae</taxon>
        <taxon>Bauhinia</taxon>
    </lineage>
</organism>
<reference evidence="1 2" key="1">
    <citation type="journal article" date="2022" name="DNA Res.">
        <title>Chromosomal-level genome assembly of the orchid tree Bauhinia variegata (Leguminosae; Cercidoideae) supports the allotetraploid origin hypothesis of Bauhinia.</title>
        <authorList>
            <person name="Zhong Y."/>
            <person name="Chen Y."/>
            <person name="Zheng D."/>
            <person name="Pang J."/>
            <person name="Liu Y."/>
            <person name="Luo S."/>
            <person name="Meng S."/>
            <person name="Qian L."/>
            <person name="Wei D."/>
            <person name="Dai S."/>
            <person name="Zhou R."/>
        </authorList>
    </citation>
    <scope>NUCLEOTIDE SEQUENCE [LARGE SCALE GENOMIC DNA]</scope>
    <source>
        <strain evidence="1">BV-YZ2020</strain>
    </source>
</reference>
<comment type="caution">
    <text evidence="1">The sequence shown here is derived from an EMBL/GenBank/DDBJ whole genome shotgun (WGS) entry which is preliminary data.</text>
</comment>
<evidence type="ECO:0000313" key="1">
    <source>
        <dbReference type="EMBL" id="KAI4314846.1"/>
    </source>
</evidence>
<dbReference type="EMBL" id="CM039436">
    <property type="protein sequence ID" value="KAI4314846.1"/>
    <property type="molecule type" value="Genomic_DNA"/>
</dbReference>
<name>A0ACB9LU72_BAUVA</name>
<keyword evidence="2" id="KW-1185">Reference proteome</keyword>
<evidence type="ECO:0000313" key="2">
    <source>
        <dbReference type="Proteomes" id="UP000828941"/>
    </source>
</evidence>